<protein>
    <recommendedName>
        <fullName evidence="4">Lipoprotein</fullName>
    </recommendedName>
</protein>
<dbReference type="Proteomes" id="UP000321787">
    <property type="component" value="Unassembled WGS sequence"/>
</dbReference>
<sequence>MRIILFLLTLPLLSACISPHYCDDNSLNEDYGTLKCTLAICGDVVLAAGIVLVAVAAAEGSNSSSSSSSYSYEDPNCDCPNDYDKNGNQCGERSAWSKPGGRQPVCYGVVGN</sequence>
<evidence type="ECO:0000313" key="2">
    <source>
        <dbReference type="EMBL" id="GEK16263.1"/>
    </source>
</evidence>
<keyword evidence="1" id="KW-0732">Signal</keyword>
<proteinExistence type="predicted"/>
<evidence type="ECO:0000256" key="1">
    <source>
        <dbReference type="SAM" id="SignalP"/>
    </source>
</evidence>
<feature type="signal peptide" evidence="1">
    <location>
        <begin position="1"/>
        <end position="22"/>
    </location>
</feature>
<comment type="caution">
    <text evidence="2">The sequence shown here is derived from an EMBL/GenBank/DDBJ whole genome shotgun (WGS) entry which is preliminary data.</text>
</comment>
<dbReference type="EMBL" id="BJTZ01000164">
    <property type="protein sequence ID" value="GEK16263.1"/>
    <property type="molecule type" value="Genomic_DNA"/>
</dbReference>
<dbReference type="PROSITE" id="PS51257">
    <property type="entry name" value="PROKAR_LIPOPROTEIN"/>
    <property type="match status" value="1"/>
</dbReference>
<reference evidence="2 3" key="1">
    <citation type="submission" date="2019-07" db="EMBL/GenBank/DDBJ databases">
        <title>Whole genome shotgun sequence of Aliivibrio fischeri NBRC 101058.</title>
        <authorList>
            <person name="Hosoyama A."/>
            <person name="Uohara A."/>
            <person name="Ohji S."/>
            <person name="Ichikawa N."/>
        </authorList>
    </citation>
    <scope>NUCLEOTIDE SEQUENCE [LARGE SCALE GENOMIC DNA]</scope>
    <source>
        <strain evidence="2 3">NBRC 101058</strain>
    </source>
</reference>
<dbReference type="RefSeq" id="WP_146867114.1">
    <property type="nucleotide sequence ID" value="NZ_BJTZ01000164.1"/>
</dbReference>
<evidence type="ECO:0000313" key="3">
    <source>
        <dbReference type="Proteomes" id="UP000321787"/>
    </source>
</evidence>
<feature type="chain" id="PRO_5022062765" description="Lipoprotein" evidence="1">
    <location>
        <begin position="23"/>
        <end position="112"/>
    </location>
</feature>
<evidence type="ECO:0008006" key="4">
    <source>
        <dbReference type="Google" id="ProtNLM"/>
    </source>
</evidence>
<accession>A0A510UNM7</accession>
<name>A0A510UNM7_ALIFS</name>
<organism evidence="2 3">
    <name type="scientific">Aliivibrio fischeri</name>
    <name type="common">Vibrio fischeri</name>
    <dbReference type="NCBI Taxonomy" id="668"/>
    <lineage>
        <taxon>Bacteria</taxon>
        <taxon>Pseudomonadati</taxon>
        <taxon>Pseudomonadota</taxon>
        <taxon>Gammaproteobacteria</taxon>
        <taxon>Vibrionales</taxon>
        <taxon>Vibrionaceae</taxon>
        <taxon>Aliivibrio</taxon>
    </lineage>
</organism>
<dbReference type="AlphaFoldDB" id="A0A510UNM7"/>
<gene>
    <name evidence="2" type="ORF">AFI02nite_42990</name>
</gene>